<dbReference type="AlphaFoldDB" id="A0AAD4M040"/>
<name>A0AAD4M040_9AGAM</name>
<dbReference type="GO" id="GO:0016740">
    <property type="term" value="F:transferase activity"/>
    <property type="evidence" value="ECO:0007669"/>
    <property type="project" value="UniProtKB-KW"/>
</dbReference>
<evidence type="ECO:0000256" key="3">
    <source>
        <dbReference type="ARBA" id="ARBA00023277"/>
    </source>
</evidence>
<dbReference type="GO" id="GO:0006004">
    <property type="term" value="P:fucose metabolic process"/>
    <property type="evidence" value="ECO:0007669"/>
    <property type="project" value="UniProtKB-KW"/>
</dbReference>
<accession>A0AAD4M040</accession>
<keyword evidence="5" id="KW-1185">Reference proteome</keyword>
<dbReference type="InterPro" id="IPR019378">
    <property type="entry name" value="GDP-Fuc_O-FucTrfase"/>
</dbReference>
<keyword evidence="3" id="KW-0119">Carbohydrate metabolism</keyword>
<evidence type="ECO:0000256" key="1">
    <source>
        <dbReference type="ARBA" id="ARBA00022679"/>
    </source>
</evidence>
<organism evidence="4 5">
    <name type="scientific">Multifurca ochricompacta</name>
    <dbReference type="NCBI Taxonomy" id="376703"/>
    <lineage>
        <taxon>Eukaryota</taxon>
        <taxon>Fungi</taxon>
        <taxon>Dikarya</taxon>
        <taxon>Basidiomycota</taxon>
        <taxon>Agaricomycotina</taxon>
        <taxon>Agaricomycetes</taxon>
        <taxon>Russulales</taxon>
        <taxon>Russulaceae</taxon>
        <taxon>Multifurca</taxon>
    </lineage>
</organism>
<dbReference type="CDD" id="cd11296">
    <property type="entry name" value="O-FucT_like"/>
    <property type="match status" value="1"/>
</dbReference>
<evidence type="ECO:0000313" key="4">
    <source>
        <dbReference type="EMBL" id="KAI0295139.1"/>
    </source>
</evidence>
<evidence type="ECO:0008006" key="6">
    <source>
        <dbReference type="Google" id="ProtNLM"/>
    </source>
</evidence>
<comment type="caution">
    <text evidence="4">The sequence shown here is derived from an EMBL/GenBank/DDBJ whole genome shotgun (WGS) entry which is preliminary data.</text>
</comment>
<keyword evidence="1" id="KW-0808">Transferase</keyword>
<sequence>MFRLPLPLPGPVTATATAAERSVSSPFYVHLSLPRRIRGFSLVLAVLATGAFLYTWSFLSSSSHRHQDDIPLYLQDLPKPEGGVDPPRFYEWHEREKRLPQHNPDLPFPQGREGRYIRFSNQLWGLGWGNAMQELLFNAHLAYLAKRTYVFDNYTWDKTSSDFSSFNDKRIPARVPLTALLSGPVAGDPFPPSTNGVPAVIPEFFNEVCPNRTIIDRNEVDGALPDASAATLLQAWLDKLEQIEDRCVEIKEHSGQIFNYLVFGDSTRLLDIWPSISKSPIITHFSWSPLILAALVANAQVIHPALSSISPSSFNPSASTAPLSGLLALHIRRGDYIDHCKNLGNWYAHFMGFNEFPGLPDRFIPPPPLRVGDASEEDHAQYRVHCFPEIEDIVRRVREVRASLSSTTQLRRVYVLTNGKPEWLEELKEALQEDAKKGGMPVWEHIGTSRDLVLTGEQKHNSQAMDMAVAQRAEVFIGNGFSSMTSNVVMLRAAQGLEWNTMRFW</sequence>
<dbReference type="Gene3D" id="3.40.50.11350">
    <property type="match status" value="1"/>
</dbReference>
<evidence type="ECO:0000256" key="2">
    <source>
        <dbReference type="ARBA" id="ARBA00023253"/>
    </source>
</evidence>
<keyword evidence="2" id="KW-0294">Fucose metabolism</keyword>
<dbReference type="Proteomes" id="UP001203297">
    <property type="component" value="Unassembled WGS sequence"/>
</dbReference>
<reference evidence="4" key="1">
    <citation type="journal article" date="2022" name="New Phytol.">
        <title>Evolutionary transition to the ectomycorrhizal habit in the genomes of a hyperdiverse lineage of mushroom-forming fungi.</title>
        <authorList>
            <person name="Looney B."/>
            <person name="Miyauchi S."/>
            <person name="Morin E."/>
            <person name="Drula E."/>
            <person name="Courty P.E."/>
            <person name="Kohler A."/>
            <person name="Kuo A."/>
            <person name="LaButti K."/>
            <person name="Pangilinan J."/>
            <person name="Lipzen A."/>
            <person name="Riley R."/>
            <person name="Andreopoulos W."/>
            <person name="He G."/>
            <person name="Johnson J."/>
            <person name="Nolan M."/>
            <person name="Tritt A."/>
            <person name="Barry K.W."/>
            <person name="Grigoriev I.V."/>
            <person name="Nagy L.G."/>
            <person name="Hibbett D."/>
            <person name="Henrissat B."/>
            <person name="Matheny P.B."/>
            <person name="Labbe J."/>
            <person name="Martin F.M."/>
        </authorList>
    </citation>
    <scope>NUCLEOTIDE SEQUENCE</scope>
    <source>
        <strain evidence="4">BPL690</strain>
    </source>
</reference>
<protein>
    <recommendedName>
        <fullName evidence="6">Fucosyltransferase</fullName>
    </recommendedName>
</protein>
<dbReference type="EMBL" id="WTXG01000061">
    <property type="protein sequence ID" value="KAI0295139.1"/>
    <property type="molecule type" value="Genomic_DNA"/>
</dbReference>
<evidence type="ECO:0000313" key="5">
    <source>
        <dbReference type="Proteomes" id="UP001203297"/>
    </source>
</evidence>
<gene>
    <name evidence="4" type="ORF">B0F90DRAFT_1752157</name>
</gene>
<proteinExistence type="predicted"/>
<dbReference type="Pfam" id="PF10250">
    <property type="entry name" value="O-FucT"/>
    <property type="match status" value="1"/>
</dbReference>